<proteinExistence type="predicted"/>
<name>A0AAD7CU74_MYCRO</name>
<keyword evidence="3" id="KW-1185">Reference proteome</keyword>
<evidence type="ECO:0000256" key="1">
    <source>
        <dbReference type="SAM" id="MobiDB-lite"/>
    </source>
</evidence>
<feature type="region of interest" description="Disordered" evidence="1">
    <location>
        <begin position="77"/>
        <end position="110"/>
    </location>
</feature>
<evidence type="ECO:0000313" key="3">
    <source>
        <dbReference type="Proteomes" id="UP001221757"/>
    </source>
</evidence>
<sequence>MAADGGDGGMGWERCTEKMAENTGKVAKKYSKKAGKNGGKLHVAPTNVWRETAFEQIYPQECPRGIRVTLSPPIKFGLERDKRGSEGQGRRGGKAKWRAAPIASEEEPSEFLPASVHSGDMHILEASEIFAEGDIVEARAMFDASAFMGAGWN</sequence>
<feature type="compositionally biased region" description="Basic and acidic residues" evidence="1">
    <location>
        <begin position="77"/>
        <end position="89"/>
    </location>
</feature>
<evidence type="ECO:0000313" key="2">
    <source>
        <dbReference type="EMBL" id="KAJ7663614.1"/>
    </source>
</evidence>
<protein>
    <submittedName>
        <fullName evidence="2">Uncharacterized protein</fullName>
    </submittedName>
</protein>
<accession>A0AAD7CU74</accession>
<dbReference type="AlphaFoldDB" id="A0AAD7CU74"/>
<reference evidence="2" key="1">
    <citation type="submission" date="2023-03" db="EMBL/GenBank/DDBJ databases">
        <title>Massive genome expansion in bonnet fungi (Mycena s.s.) driven by repeated elements and novel gene families across ecological guilds.</title>
        <authorList>
            <consortium name="Lawrence Berkeley National Laboratory"/>
            <person name="Harder C.B."/>
            <person name="Miyauchi S."/>
            <person name="Viragh M."/>
            <person name="Kuo A."/>
            <person name="Thoen E."/>
            <person name="Andreopoulos B."/>
            <person name="Lu D."/>
            <person name="Skrede I."/>
            <person name="Drula E."/>
            <person name="Henrissat B."/>
            <person name="Morin E."/>
            <person name="Kohler A."/>
            <person name="Barry K."/>
            <person name="LaButti K."/>
            <person name="Morin E."/>
            <person name="Salamov A."/>
            <person name="Lipzen A."/>
            <person name="Mereny Z."/>
            <person name="Hegedus B."/>
            <person name="Baldrian P."/>
            <person name="Stursova M."/>
            <person name="Weitz H."/>
            <person name="Taylor A."/>
            <person name="Grigoriev I.V."/>
            <person name="Nagy L.G."/>
            <person name="Martin F."/>
            <person name="Kauserud H."/>
        </authorList>
    </citation>
    <scope>NUCLEOTIDE SEQUENCE</scope>
    <source>
        <strain evidence="2">CBHHK067</strain>
    </source>
</reference>
<dbReference type="Proteomes" id="UP001221757">
    <property type="component" value="Unassembled WGS sequence"/>
</dbReference>
<dbReference type="EMBL" id="JARKIE010000230">
    <property type="protein sequence ID" value="KAJ7663614.1"/>
    <property type="molecule type" value="Genomic_DNA"/>
</dbReference>
<gene>
    <name evidence="2" type="ORF">B0H17DRAFT_1184856</name>
</gene>
<organism evidence="2 3">
    <name type="scientific">Mycena rosella</name>
    <name type="common">Pink bonnet</name>
    <name type="synonym">Agaricus rosellus</name>
    <dbReference type="NCBI Taxonomy" id="1033263"/>
    <lineage>
        <taxon>Eukaryota</taxon>
        <taxon>Fungi</taxon>
        <taxon>Dikarya</taxon>
        <taxon>Basidiomycota</taxon>
        <taxon>Agaricomycotina</taxon>
        <taxon>Agaricomycetes</taxon>
        <taxon>Agaricomycetidae</taxon>
        <taxon>Agaricales</taxon>
        <taxon>Marasmiineae</taxon>
        <taxon>Mycenaceae</taxon>
        <taxon>Mycena</taxon>
    </lineage>
</organism>
<comment type="caution">
    <text evidence="2">The sequence shown here is derived from an EMBL/GenBank/DDBJ whole genome shotgun (WGS) entry which is preliminary data.</text>
</comment>